<name>Q2GNB0_CHAGB</name>
<accession>Q2GNB0</accession>
<protein>
    <submittedName>
        <fullName evidence="2">Uncharacterized protein</fullName>
    </submittedName>
</protein>
<dbReference type="AlphaFoldDB" id="Q2GNB0"/>
<dbReference type="InParanoid" id="Q2GNB0"/>
<evidence type="ECO:0000313" key="3">
    <source>
        <dbReference type="Proteomes" id="UP000001056"/>
    </source>
</evidence>
<gene>
    <name evidence="2" type="ORF">CHGG_10544</name>
</gene>
<dbReference type="VEuPathDB" id="FungiDB:CHGG_10544"/>
<evidence type="ECO:0000313" key="2">
    <source>
        <dbReference type="EMBL" id="EAQ84140.1"/>
    </source>
</evidence>
<dbReference type="HOGENOM" id="CLU_2158089_0_0_1"/>
<organism evidence="2 3">
    <name type="scientific">Chaetomium globosum (strain ATCC 6205 / CBS 148.51 / DSM 1962 / NBRC 6347 / NRRL 1970)</name>
    <name type="common">Soil fungus</name>
    <dbReference type="NCBI Taxonomy" id="306901"/>
    <lineage>
        <taxon>Eukaryota</taxon>
        <taxon>Fungi</taxon>
        <taxon>Dikarya</taxon>
        <taxon>Ascomycota</taxon>
        <taxon>Pezizomycotina</taxon>
        <taxon>Sordariomycetes</taxon>
        <taxon>Sordariomycetidae</taxon>
        <taxon>Sordariales</taxon>
        <taxon>Chaetomiaceae</taxon>
        <taxon>Chaetomium</taxon>
    </lineage>
</organism>
<feature type="region of interest" description="Disordered" evidence="1">
    <location>
        <begin position="91"/>
        <end position="111"/>
    </location>
</feature>
<reference evidence="3" key="1">
    <citation type="journal article" date="2015" name="Genome Announc.">
        <title>Draft genome sequence of the cellulolytic fungus Chaetomium globosum.</title>
        <authorList>
            <person name="Cuomo C.A."/>
            <person name="Untereiner W.A."/>
            <person name="Ma L.-J."/>
            <person name="Grabherr M."/>
            <person name="Birren B.W."/>
        </authorList>
    </citation>
    <scope>NUCLEOTIDE SEQUENCE [LARGE SCALE GENOMIC DNA]</scope>
    <source>
        <strain evidence="3">ATCC 6205 / CBS 148.51 / DSM 1962 / NBRC 6347 / NRRL 1970</strain>
    </source>
</reference>
<feature type="region of interest" description="Disordered" evidence="1">
    <location>
        <begin position="26"/>
        <end position="77"/>
    </location>
</feature>
<proteinExistence type="predicted"/>
<dbReference type="Proteomes" id="UP000001056">
    <property type="component" value="Unassembled WGS sequence"/>
</dbReference>
<feature type="compositionally biased region" description="Low complexity" evidence="1">
    <location>
        <begin position="64"/>
        <end position="74"/>
    </location>
</feature>
<dbReference type="EMBL" id="CH408035">
    <property type="protein sequence ID" value="EAQ84140.1"/>
    <property type="molecule type" value="Genomic_DNA"/>
</dbReference>
<keyword evidence="3" id="KW-1185">Reference proteome</keyword>
<dbReference type="GeneID" id="4396005"/>
<feature type="compositionally biased region" description="Low complexity" evidence="1">
    <location>
        <begin position="101"/>
        <end position="111"/>
    </location>
</feature>
<dbReference type="RefSeq" id="XP_001228471.1">
    <property type="nucleotide sequence ID" value="XM_001228470.1"/>
</dbReference>
<evidence type="ECO:0000256" key="1">
    <source>
        <dbReference type="SAM" id="MobiDB-lite"/>
    </source>
</evidence>
<feature type="compositionally biased region" description="Gly residues" evidence="1">
    <location>
        <begin position="30"/>
        <end position="63"/>
    </location>
</feature>
<sequence>MVMVINEPASNPNRTLDSFKTLAATAQGVTPGGGAGGAAGGAGGGAAGGAGGSTGGDQTGSTGGTTPTGTEDAAQATISTAGAGVLTVPGGVRAGGGGCGSACSLRRGPSH</sequence>